<name>A0A9Q1CRG0_HOLLE</name>
<evidence type="ECO:0000313" key="3">
    <source>
        <dbReference type="EMBL" id="KAJ8049690.1"/>
    </source>
</evidence>
<dbReference type="PANTHER" id="PTHR47020">
    <property type="entry name" value="HILLARIN"/>
    <property type="match status" value="1"/>
</dbReference>
<dbReference type="AlphaFoldDB" id="A0A9Q1CRG0"/>
<dbReference type="InterPro" id="IPR056564">
    <property type="entry name" value="Ig-like_KY"/>
</dbReference>
<dbReference type="OrthoDB" id="6129702at2759"/>
<accession>A0A9Q1CRG0</accession>
<evidence type="ECO:0000313" key="4">
    <source>
        <dbReference type="Proteomes" id="UP001152320"/>
    </source>
</evidence>
<feature type="coiled-coil region" evidence="1">
    <location>
        <begin position="101"/>
        <end position="128"/>
    </location>
</feature>
<keyword evidence="4" id="KW-1185">Reference proteome</keyword>
<protein>
    <submittedName>
        <fullName evidence="3">Hillarin</fullName>
    </submittedName>
</protein>
<feature type="domain" description="KY-like immunoglobulin-like" evidence="2">
    <location>
        <begin position="442"/>
        <end position="543"/>
    </location>
</feature>
<dbReference type="Pfam" id="PF23265">
    <property type="entry name" value="Ig-like_KY"/>
    <property type="match status" value="1"/>
</dbReference>
<gene>
    <name evidence="3" type="ORF">HOLleu_02537</name>
</gene>
<organism evidence="3 4">
    <name type="scientific">Holothuria leucospilota</name>
    <name type="common">Black long sea cucumber</name>
    <name type="synonym">Mertensiothuria leucospilota</name>
    <dbReference type="NCBI Taxonomy" id="206669"/>
    <lineage>
        <taxon>Eukaryota</taxon>
        <taxon>Metazoa</taxon>
        <taxon>Echinodermata</taxon>
        <taxon>Eleutherozoa</taxon>
        <taxon>Echinozoa</taxon>
        <taxon>Holothuroidea</taxon>
        <taxon>Aspidochirotacea</taxon>
        <taxon>Aspidochirotida</taxon>
        <taxon>Holothuriidae</taxon>
        <taxon>Holothuria</taxon>
    </lineage>
</organism>
<dbReference type="InterPro" id="IPR038765">
    <property type="entry name" value="Papain-like_cys_pep_sf"/>
</dbReference>
<evidence type="ECO:0000259" key="2">
    <source>
        <dbReference type="Pfam" id="PF23265"/>
    </source>
</evidence>
<proteinExistence type="predicted"/>
<keyword evidence="1" id="KW-0175">Coiled coil</keyword>
<dbReference type="EMBL" id="JAIZAY010000001">
    <property type="protein sequence ID" value="KAJ8049690.1"/>
    <property type="molecule type" value="Genomic_DNA"/>
</dbReference>
<dbReference type="InterPro" id="IPR053041">
    <property type="entry name" value="Transglut-like_Superfamily_Mod"/>
</dbReference>
<reference evidence="3" key="1">
    <citation type="submission" date="2021-10" db="EMBL/GenBank/DDBJ databases">
        <title>Tropical sea cucumber genome reveals ecological adaptation and Cuvierian tubules defense mechanism.</title>
        <authorList>
            <person name="Chen T."/>
        </authorList>
    </citation>
    <scope>NUCLEOTIDE SEQUENCE</scope>
    <source>
        <strain evidence="3">Nanhai2018</strain>
        <tissue evidence="3">Muscle</tissue>
    </source>
</reference>
<dbReference type="SUPFAM" id="SSF54001">
    <property type="entry name" value="Cysteine proteinases"/>
    <property type="match status" value="1"/>
</dbReference>
<comment type="caution">
    <text evidence="3">The sequence shown here is derived from an EMBL/GenBank/DDBJ whole genome shotgun (WGS) entry which is preliminary data.</text>
</comment>
<dbReference type="Proteomes" id="UP001152320">
    <property type="component" value="Chromosome 1"/>
</dbReference>
<evidence type="ECO:0000256" key="1">
    <source>
        <dbReference type="SAM" id="Coils"/>
    </source>
</evidence>
<sequence length="913" mass="104661">MTWCRPVCRYGDKREANFEHQKPMVKSHSAALTKIQATLISLTSAIKHLDHQLEKGNIPKHPKVQRNLPKLPGSLACSEELRDVWDSHRERAGKRLGQAWHQELSRQAERLKEQIQVKEEKAKSDFENTTKDMFSNREIDEETFNYLNPNNHKIRTSVMNKMTDHNYLQQQLSTQSPPKESISAENQYNDFTVHKVDPNLVAKPRKVFVNQGLMNVEDTFWPGKKKLIPDYSRIQELDKFAIEAPVNLQQNPQELVEYLIQPAKNDLERYRLIFRWQANKIIIGRRSNPEVTNAFQAIKAGESSRSIASAMVFHELCRMGDLPCELIKGYMKDPSHYPGKDGTFRWYCWNVIRIEGEEYLCDPLQACERYDQNDRGDKKLLQTPFDELSFLADPKGCRNLYLPCDGEIIGSHPGSEAVKSVDSWNNMVTRELISRTLGTKLYTTEGIISTVTNLANVKFWFSRDVILSHTLTKANDNKSYDAHVIQVVKYEHVEFFIRLPHAGKFIFSVYGQARNTQQNLSCKMSGLIAKYCIHGTGSETHRPFPFTKCPHGVRTSAVVAGFDCINYPPIIETSECKLALELSRPGGGEISFHLFHESRPELKIIDMVYIEPFPKKFALHMALSYEGTYNLIVFANHDGCDNVLTTCASFLIHNSSNQRASFFADPYSWGMHSHEHPVKCVDNCGSTIHAPCGEGSITFTSPRNRGEEIDFNLYSPGKRGTWKEVIGFREWVFAEYIDFKEELRTVKINFRIPLKGFFQFILFYSGESVGRWLISCPKGFEGTLYPEREGLWGPDCKMTEELKIKCSHPARFDALNGKAEFTVTVPQAMSKWHVFASLNDTEGPRLIMRQKDVPLSENDLSRERSKVYTFYIDLPDSVSTAILAVHIGKEKYTGQKRIHTQNHGYWMVTATNK</sequence>
<dbReference type="PANTHER" id="PTHR47020:SF1">
    <property type="entry name" value="HILLARIN"/>
    <property type="match status" value="1"/>
</dbReference>